<feature type="region of interest" description="Disordered" evidence="1">
    <location>
        <begin position="1"/>
        <end position="34"/>
    </location>
</feature>
<reference evidence="2 3" key="1">
    <citation type="submission" date="2020-07" db="EMBL/GenBank/DDBJ databases">
        <title>Comparative genomics of pyrophilous fungi reveals a link between fire events and developmental genes.</title>
        <authorList>
            <consortium name="DOE Joint Genome Institute"/>
            <person name="Steindorff A.S."/>
            <person name="Carver A."/>
            <person name="Calhoun S."/>
            <person name="Stillman K."/>
            <person name="Liu H."/>
            <person name="Lipzen A."/>
            <person name="Pangilinan J."/>
            <person name="Labutti K."/>
            <person name="Bruns T.D."/>
            <person name="Grigoriev I.V."/>
        </authorList>
    </citation>
    <scope>NUCLEOTIDE SEQUENCE [LARGE SCALE GENOMIC DNA]</scope>
    <source>
        <strain evidence="2 3">CBS 144469</strain>
    </source>
</reference>
<dbReference type="Proteomes" id="UP000521943">
    <property type="component" value="Unassembled WGS sequence"/>
</dbReference>
<protein>
    <submittedName>
        <fullName evidence="2">Uncharacterized protein</fullName>
    </submittedName>
</protein>
<evidence type="ECO:0000313" key="2">
    <source>
        <dbReference type="EMBL" id="KAF6757084.1"/>
    </source>
</evidence>
<proteinExistence type="predicted"/>
<dbReference type="EMBL" id="JACGCI010000023">
    <property type="protein sequence ID" value="KAF6757084.1"/>
    <property type="molecule type" value="Genomic_DNA"/>
</dbReference>
<accession>A0A8H6M8Q0</accession>
<evidence type="ECO:0000256" key="1">
    <source>
        <dbReference type="SAM" id="MobiDB-lite"/>
    </source>
</evidence>
<feature type="compositionally biased region" description="Basic and acidic residues" evidence="1">
    <location>
        <begin position="16"/>
        <end position="25"/>
    </location>
</feature>
<name>A0A8H6M8Q0_9AGAR</name>
<comment type="caution">
    <text evidence="2">The sequence shown here is derived from an EMBL/GenBank/DDBJ whole genome shotgun (WGS) entry which is preliminary data.</text>
</comment>
<feature type="region of interest" description="Disordered" evidence="1">
    <location>
        <begin position="59"/>
        <end position="123"/>
    </location>
</feature>
<evidence type="ECO:0000313" key="3">
    <source>
        <dbReference type="Proteomes" id="UP000521943"/>
    </source>
</evidence>
<keyword evidence="3" id="KW-1185">Reference proteome</keyword>
<organism evidence="2 3">
    <name type="scientific">Ephemerocybe angulata</name>
    <dbReference type="NCBI Taxonomy" id="980116"/>
    <lineage>
        <taxon>Eukaryota</taxon>
        <taxon>Fungi</taxon>
        <taxon>Dikarya</taxon>
        <taxon>Basidiomycota</taxon>
        <taxon>Agaricomycotina</taxon>
        <taxon>Agaricomycetes</taxon>
        <taxon>Agaricomycetidae</taxon>
        <taxon>Agaricales</taxon>
        <taxon>Agaricineae</taxon>
        <taxon>Psathyrellaceae</taxon>
        <taxon>Ephemerocybe</taxon>
    </lineage>
</organism>
<gene>
    <name evidence="2" type="ORF">DFP72DRAFT_845999</name>
</gene>
<feature type="compositionally biased region" description="Low complexity" evidence="1">
    <location>
        <begin position="74"/>
        <end position="89"/>
    </location>
</feature>
<dbReference type="AlphaFoldDB" id="A0A8H6M8Q0"/>
<feature type="compositionally biased region" description="Basic and acidic residues" evidence="1">
    <location>
        <begin position="61"/>
        <end position="71"/>
    </location>
</feature>
<sequence length="210" mass="22691">MAESHLGRTPTFVVTHGKETKRHSLEQAPPGNNQISEHCMAQLGLIMRFDKPAIRPSYSERGVEARGDKPCNDSAGTTAPTSPTRASASDLHPGQGVQATRSFRRAGNLGNFGDSASDREEATTLTKPIRERIGQRPIVRPEIRVSESPDRGEALVASDEVALPIISIVANERNCWAVSECLFPHATRSNVVKYQGVTRHGDSLGGFVPA</sequence>